<reference evidence="2 5" key="2">
    <citation type="submission" date="2020-08" db="EMBL/GenBank/DDBJ databases">
        <title>Sequencing the genomes of 1000 actinobacteria strains.</title>
        <authorList>
            <person name="Klenk H.-P."/>
        </authorList>
    </citation>
    <scope>NUCLEOTIDE SEQUENCE [LARGE SCALE GENOMIC DNA]</scope>
    <source>
        <strain evidence="2 5">DSM 15626</strain>
    </source>
</reference>
<feature type="domain" description="DinB-like" evidence="1">
    <location>
        <begin position="17"/>
        <end position="157"/>
    </location>
</feature>
<dbReference type="Proteomes" id="UP000534306">
    <property type="component" value="Unassembled WGS sequence"/>
</dbReference>
<comment type="caution">
    <text evidence="3">The sequence shown here is derived from an EMBL/GenBank/DDBJ whole genome shotgun (WGS) entry which is preliminary data.</text>
</comment>
<dbReference type="EMBL" id="JACHKF010000001">
    <property type="protein sequence ID" value="MBB6569285.1"/>
    <property type="molecule type" value="Genomic_DNA"/>
</dbReference>
<evidence type="ECO:0000313" key="3">
    <source>
        <dbReference type="EMBL" id="NOL40876.1"/>
    </source>
</evidence>
<dbReference type="Gene3D" id="1.20.120.450">
    <property type="entry name" value="dinb family like domain"/>
    <property type="match status" value="1"/>
</dbReference>
<dbReference type="AlphaFoldDB" id="A0A7Y4L049"/>
<dbReference type="InterPro" id="IPR034660">
    <property type="entry name" value="DinB/YfiT-like"/>
</dbReference>
<dbReference type="RefSeq" id="WP_171673347.1">
    <property type="nucleotide sequence ID" value="NZ_BAAAGT010000002.1"/>
</dbReference>
<evidence type="ECO:0000313" key="4">
    <source>
        <dbReference type="Proteomes" id="UP000534306"/>
    </source>
</evidence>
<dbReference type="EMBL" id="JABJRC010000002">
    <property type="protein sequence ID" value="NOL40876.1"/>
    <property type="molecule type" value="Genomic_DNA"/>
</dbReference>
<evidence type="ECO:0000259" key="1">
    <source>
        <dbReference type="Pfam" id="PF12867"/>
    </source>
</evidence>
<dbReference type="SUPFAM" id="SSF109854">
    <property type="entry name" value="DinB/YfiT-like putative metalloenzymes"/>
    <property type="match status" value="1"/>
</dbReference>
<dbReference type="Proteomes" id="UP000553957">
    <property type="component" value="Unassembled WGS sequence"/>
</dbReference>
<dbReference type="Pfam" id="PF12867">
    <property type="entry name" value="DinB_2"/>
    <property type="match status" value="1"/>
</dbReference>
<sequence length="167" mass="18519">MNWSQEVAQQAGVHWERQFRPRFEGMSDEEYFWEPGPGAWSVRPDAGGVLRADFAVPPPEPAPVTTIAWRLAHLNVLFELQQVLIGGPAIDWQDATPPPATAKESLDRLDGFVTAWVEGVGNLGDDGLAQATSTEGWTVASMVLHQNRELIHHGAEIALLRDLYRLK</sequence>
<organism evidence="3 4">
    <name type="scientific">Kribbella sandramycini</name>
    <dbReference type="NCBI Taxonomy" id="60450"/>
    <lineage>
        <taxon>Bacteria</taxon>
        <taxon>Bacillati</taxon>
        <taxon>Actinomycetota</taxon>
        <taxon>Actinomycetes</taxon>
        <taxon>Propionibacteriales</taxon>
        <taxon>Kribbellaceae</taxon>
        <taxon>Kribbella</taxon>
    </lineage>
</organism>
<accession>A0A7Y4L049</accession>
<proteinExistence type="predicted"/>
<dbReference type="InterPro" id="IPR024775">
    <property type="entry name" value="DinB-like"/>
</dbReference>
<keyword evidence="4" id="KW-1185">Reference proteome</keyword>
<protein>
    <submittedName>
        <fullName evidence="3">DinB family protein</fullName>
    </submittedName>
</protein>
<gene>
    <name evidence="2" type="ORF">HNR71_004922</name>
    <name evidence="3" type="ORF">HPO96_11520</name>
</gene>
<reference evidence="3 4" key="1">
    <citation type="submission" date="2020-05" db="EMBL/GenBank/DDBJ databases">
        <title>Genome sequence of Kribbella sandramycini ATCC 39419.</title>
        <authorList>
            <person name="Maclea K.S."/>
            <person name="Fair J.L."/>
        </authorList>
    </citation>
    <scope>NUCLEOTIDE SEQUENCE [LARGE SCALE GENOMIC DNA]</scope>
    <source>
        <strain evidence="3 4">ATCC 39419</strain>
    </source>
</reference>
<evidence type="ECO:0000313" key="5">
    <source>
        <dbReference type="Proteomes" id="UP000553957"/>
    </source>
</evidence>
<evidence type="ECO:0000313" key="2">
    <source>
        <dbReference type="EMBL" id="MBB6569285.1"/>
    </source>
</evidence>
<name>A0A7Y4L049_9ACTN</name>